<feature type="compositionally biased region" description="Polar residues" evidence="1">
    <location>
        <begin position="302"/>
        <end position="311"/>
    </location>
</feature>
<feature type="compositionally biased region" description="Basic and acidic residues" evidence="1">
    <location>
        <begin position="507"/>
        <end position="516"/>
    </location>
</feature>
<feature type="compositionally biased region" description="Low complexity" evidence="1">
    <location>
        <begin position="453"/>
        <end position="462"/>
    </location>
</feature>
<feature type="compositionally biased region" description="Acidic residues" evidence="1">
    <location>
        <begin position="340"/>
        <end position="352"/>
    </location>
</feature>
<feature type="region of interest" description="Disordered" evidence="1">
    <location>
        <begin position="156"/>
        <end position="232"/>
    </location>
</feature>
<accession>A0ABP0CQ57</accession>
<feature type="region of interest" description="Disordered" evidence="1">
    <location>
        <begin position="1"/>
        <end position="51"/>
    </location>
</feature>
<feature type="region of interest" description="Disordered" evidence="1">
    <location>
        <begin position="438"/>
        <end position="561"/>
    </location>
</feature>
<dbReference type="Proteomes" id="UP001642482">
    <property type="component" value="Unassembled WGS sequence"/>
</dbReference>
<proteinExistence type="predicted"/>
<evidence type="ECO:0000313" key="2">
    <source>
        <dbReference type="EMBL" id="CAK7233715.1"/>
    </source>
</evidence>
<name>A0ABP0CQ57_9PEZI</name>
<protein>
    <submittedName>
        <fullName evidence="2">Uncharacterized protein</fullName>
    </submittedName>
</protein>
<keyword evidence="3" id="KW-1185">Reference proteome</keyword>
<feature type="compositionally biased region" description="Basic and acidic residues" evidence="1">
    <location>
        <begin position="211"/>
        <end position="232"/>
    </location>
</feature>
<evidence type="ECO:0000256" key="1">
    <source>
        <dbReference type="SAM" id="MobiDB-lite"/>
    </source>
</evidence>
<feature type="compositionally biased region" description="Basic and acidic residues" evidence="1">
    <location>
        <begin position="174"/>
        <end position="184"/>
    </location>
</feature>
<gene>
    <name evidence="2" type="ORF">SEUCBS140593_008694</name>
</gene>
<feature type="compositionally biased region" description="Low complexity" evidence="1">
    <location>
        <begin position="317"/>
        <end position="330"/>
    </location>
</feature>
<feature type="compositionally biased region" description="Low complexity" evidence="1">
    <location>
        <begin position="42"/>
        <end position="51"/>
    </location>
</feature>
<dbReference type="EMBL" id="CAWUHD010000125">
    <property type="protein sequence ID" value="CAK7233715.1"/>
    <property type="molecule type" value="Genomic_DNA"/>
</dbReference>
<feature type="region of interest" description="Disordered" evidence="1">
    <location>
        <begin position="302"/>
        <end position="389"/>
    </location>
</feature>
<comment type="caution">
    <text evidence="2">The sequence shown here is derived from an EMBL/GenBank/DDBJ whole genome shotgun (WGS) entry which is preliminary data.</text>
</comment>
<feature type="compositionally biased region" description="Acidic residues" evidence="1">
    <location>
        <begin position="361"/>
        <end position="385"/>
    </location>
</feature>
<feature type="compositionally biased region" description="Polar residues" evidence="1">
    <location>
        <begin position="477"/>
        <end position="492"/>
    </location>
</feature>
<evidence type="ECO:0000313" key="3">
    <source>
        <dbReference type="Proteomes" id="UP001642482"/>
    </source>
</evidence>
<reference evidence="2 3" key="1">
    <citation type="submission" date="2024-01" db="EMBL/GenBank/DDBJ databases">
        <authorList>
            <person name="Allen C."/>
            <person name="Tagirdzhanova G."/>
        </authorList>
    </citation>
    <scope>NUCLEOTIDE SEQUENCE [LARGE SCALE GENOMIC DNA]</scope>
</reference>
<sequence>MTSTGVRGDLTEANLRRLQPSLIQPMPPVSISSGDDDSNGTAKPAADAAAAVREPPAARVARLKTWVYNAMLTLAGLGHEGATILAEDELYIAGPGDVRLRPMGPSVARAKLKREGKIEDGDEYYADGREPPDLSDPEYWQAKLRYLESKCMPLSQERRKRRRLAPESQIAAEDAARADAEARAAEGGAGFATQPTQDEAAAEPSAADLQRQQEERQAREEARAERERIEQSKLLWREKRGRIDRWVQALTPPSLTRCVGGGCAWLGAGVPPHAAPFAGDIGGPPLPKIIDVADMSDSSIVEITPAQFSNTPEQRPRPSQQQQQQQQQSRSQKRRRAQESEAEDEVDDDGMYDGEVRYDAEEGDEDEEDYSDDDDDYDEDGENGEVMDTLHDLMEKMTEAIGQRILEASQDAEQTQAADMEIAKAKALTATEDIMRRNRELEEKEKRLKQQQEQEAQNLLKPQPQPQPAPVAADTSLDLSTTATVLQTSATATPAVDTPITSASPGERTHTDENWEQRPLTKKQSPVWAKPEAAGDSKNPTPVLGKRQRDEADVEGNSAKR</sequence>
<organism evidence="2 3">
    <name type="scientific">Sporothrix eucalyptigena</name>
    <dbReference type="NCBI Taxonomy" id="1812306"/>
    <lineage>
        <taxon>Eukaryota</taxon>
        <taxon>Fungi</taxon>
        <taxon>Dikarya</taxon>
        <taxon>Ascomycota</taxon>
        <taxon>Pezizomycotina</taxon>
        <taxon>Sordariomycetes</taxon>
        <taxon>Sordariomycetidae</taxon>
        <taxon>Ophiostomatales</taxon>
        <taxon>Ophiostomataceae</taxon>
        <taxon>Sporothrix</taxon>
    </lineage>
</organism>
<feature type="compositionally biased region" description="Basic and acidic residues" evidence="1">
    <location>
        <begin position="438"/>
        <end position="452"/>
    </location>
</feature>